<dbReference type="AlphaFoldDB" id="A0A1I0AFL5"/>
<dbReference type="PANTHER" id="PTHR43884">
    <property type="entry name" value="ACYL-COA DEHYDROGENASE"/>
    <property type="match status" value="1"/>
</dbReference>
<organism evidence="5 6">
    <name type="scientific">Nonomuraea wenchangensis</name>
    <dbReference type="NCBI Taxonomy" id="568860"/>
    <lineage>
        <taxon>Bacteria</taxon>
        <taxon>Bacillati</taxon>
        <taxon>Actinomycetota</taxon>
        <taxon>Actinomycetes</taxon>
        <taxon>Streptosporangiales</taxon>
        <taxon>Streptosporangiaceae</taxon>
        <taxon>Nonomuraea</taxon>
    </lineage>
</organism>
<evidence type="ECO:0000256" key="3">
    <source>
        <dbReference type="ARBA" id="ARBA00023002"/>
    </source>
</evidence>
<dbReference type="PANTHER" id="PTHR43884:SF20">
    <property type="entry name" value="ACYL-COA DEHYDROGENASE FADE28"/>
    <property type="match status" value="1"/>
</dbReference>
<dbReference type="OrthoDB" id="4614767at2"/>
<dbReference type="Pfam" id="PF00441">
    <property type="entry name" value="Acyl-CoA_dh_1"/>
    <property type="match status" value="1"/>
</dbReference>
<evidence type="ECO:0000256" key="2">
    <source>
        <dbReference type="ARBA" id="ARBA00022827"/>
    </source>
</evidence>
<evidence type="ECO:0000259" key="4">
    <source>
        <dbReference type="Pfam" id="PF00441"/>
    </source>
</evidence>
<dbReference type="Proteomes" id="UP000199361">
    <property type="component" value="Unassembled WGS sequence"/>
</dbReference>
<proteinExistence type="predicted"/>
<dbReference type="SUPFAM" id="SSF47203">
    <property type="entry name" value="Acyl-CoA dehydrogenase C-terminal domain-like"/>
    <property type="match status" value="1"/>
</dbReference>
<dbReference type="STRING" id="568860.SAMN05421811_101779"/>
<evidence type="ECO:0000256" key="1">
    <source>
        <dbReference type="ARBA" id="ARBA00022630"/>
    </source>
</evidence>
<evidence type="ECO:0000313" key="5">
    <source>
        <dbReference type="EMBL" id="SES92956.1"/>
    </source>
</evidence>
<accession>A0A1I0AFL5</accession>
<keyword evidence="3" id="KW-0560">Oxidoreductase</keyword>
<gene>
    <name evidence="5" type="ORF">SAMN05421811_101779</name>
</gene>
<evidence type="ECO:0000313" key="6">
    <source>
        <dbReference type="Proteomes" id="UP000199361"/>
    </source>
</evidence>
<dbReference type="InterPro" id="IPR036250">
    <property type="entry name" value="AcylCo_DH-like_C"/>
</dbReference>
<protein>
    <submittedName>
        <fullName evidence="5">Acyl-CoA dehydrogenase, C-terminal domain</fullName>
    </submittedName>
</protein>
<feature type="domain" description="Acyl-CoA dehydrogenase/oxidase C-terminal" evidence="4">
    <location>
        <begin position="175"/>
        <end position="275"/>
    </location>
</feature>
<reference evidence="5 6" key="1">
    <citation type="submission" date="2016-10" db="EMBL/GenBank/DDBJ databases">
        <authorList>
            <person name="de Groot N.N."/>
        </authorList>
    </citation>
    <scope>NUCLEOTIDE SEQUENCE [LARGE SCALE GENOMIC DNA]</scope>
    <source>
        <strain evidence="5 6">CGMCC 4.5598</strain>
    </source>
</reference>
<sequence length="317" mass="33920">MRRDWPQAAVAYEESVTRAFDALGGVDLARAAEADRTRREALAAPALDRLDLRGLDPWGEEDESAAVMLAVRAAGAVVLPWPLAHELAVPADLRGDVGGVHLTSGDVERLDHADLLRDAVAVDLDRGVARRVTAGAPRPAPLDPFASGVVLGPEVPGVDAARVTAMRMLLDAFWVTGALATAADLAVTHARDRQQFGKPIGKFGEIRWRVADLSLALDGLEELALHAWWLVRRGEARSADLLALRVQMIEAANTVLANGHQVMGAMGLCEEHDLTVIDRHLQSVLHRPAGRIASTGLLARAVAAEGFDGVYPVAAWR</sequence>
<dbReference type="RefSeq" id="WP_091076827.1">
    <property type="nucleotide sequence ID" value="NZ_FOHX01000001.1"/>
</dbReference>
<name>A0A1I0AFL5_9ACTN</name>
<dbReference type="Gene3D" id="1.20.140.10">
    <property type="entry name" value="Butyryl-CoA Dehydrogenase, subunit A, domain 3"/>
    <property type="match status" value="1"/>
</dbReference>
<keyword evidence="6" id="KW-1185">Reference proteome</keyword>
<dbReference type="InterPro" id="IPR009075">
    <property type="entry name" value="AcylCo_DH/oxidase_C"/>
</dbReference>
<keyword evidence="1" id="KW-0285">Flavoprotein</keyword>
<dbReference type="GO" id="GO:0003995">
    <property type="term" value="F:acyl-CoA dehydrogenase activity"/>
    <property type="evidence" value="ECO:0007669"/>
    <property type="project" value="TreeGrafter"/>
</dbReference>
<dbReference type="EMBL" id="FOHX01000001">
    <property type="protein sequence ID" value="SES92956.1"/>
    <property type="molecule type" value="Genomic_DNA"/>
</dbReference>
<keyword evidence="2" id="KW-0274">FAD</keyword>